<evidence type="ECO:0000313" key="4">
    <source>
        <dbReference type="EMBL" id="RUS73603.1"/>
    </source>
</evidence>
<dbReference type="InterPro" id="IPR011990">
    <property type="entry name" value="TPR-like_helical_dom_sf"/>
</dbReference>
<name>A0A3S0ZRJ0_ELYCH</name>
<evidence type="ECO:0000256" key="3">
    <source>
        <dbReference type="SAM" id="MobiDB-lite"/>
    </source>
</evidence>
<dbReference type="SMART" id="SM00028">
    <property type="entry name" value="TPR"/>
    <property type="match status" value="6"/>
</dbReference>
<keyword evidence="2" id="KW-0802">TPR repeat</keyword>
<feature type="non-terminal residue" evidence="4">
    <location>
        <position position="1"/>
    </location>
</feature>
<evidence type="ECO:0000313" key="5">
    <source>
        <dbReference type="Proteomes" id="UP000271974"/>
    </source>
</evidence>
<dbReference type="PANTHER" id="PTHR45641">
    <property type="entry name" value="TETRATRICOPEPTIDE REPEAT PROTEIN (AFU_ORTHOLOGUE AFUA_6G03870)"/>
    <property type="match status" value="1"/>
</dbReference>
<gene>
    <name evidence="4" type="ORF">EGW08_018646</name>
</gene>
<feature type="non-terminal residue" evidence="4">
    <location>
        <position position="613"/>
    </location>
</feature>
<dbReference type="SUPFAM" id="SSF48452">
    <property type="entry name" value="TPR-like"/>
    <property type="match status" value="2"/>
</dbReference>
<comment type="caution">
    <text evidence="4">The sequence shown here is derived from an EMBL/GenBank/DDBJ whole genome shotgun (WGS) entry which is preliminary data.</text>
</comment>
<accession>A0A3S0ZRJ0</accession>
<sequence>KSEYELIDLWTATALDQNEICQKLLNAFDVAICDVYNIQQSSNVSREDPPGYVLLPVLKSMTNMFSTACQHQAAICVYERTIQLLEKMEGKLLREDVRKTHLRENKYFLACAYVEDAEFEKARPLHESVMLDCRQLLAESNDPRIKQTLAFTCNGLGVLYLRQKMYEEAEPLFLESIEHHKPLGNHTAVCEAKINIGVIKMDNGKPEEALKYFNDAMQTFEEIFFGHLPILVGNVMTNIALCHRRMGEVEKAEAMYLRSLEVKAFAVGWKHESIAVCYLNLGALEFHPRKNYAKAEEWNRKALEILELNKVKLEQTVMWQTQENLVLYLICQDKYEEALPIFRRVFSMLQSENLVDHGAASVHREMIRYLMSKGHLDEAADVTLCHLALPKTVQKSFYILLDAIDQRRQPEERPQRRKEHTVQYALQEIWPGDNELTAYVAQNHILPSGDTDALLKIVKTMDEQNQDFLWTAYDAGSTWCINSGNQEASEIVLKAGLDKYPDSAELKTKLFDVYRLAHKFDKAYELLQEVVDINSSNQSIMLVGGFVAMKNDNAGLCRELWNKAAEMKDEAMAKQAKDMLKALEENIASIESEQVAEPNPENGIQTVKDETKS</sequence>
<dbReference type="STRING" id="188477.A0A3S0ZRJ0"/>
<dbReference type="OrthoDB" id="2325716at2759"/>
<evidence type="ECO:0000256" key="1">
    <source>
        <dbReference type="ARBA" id="ARBA00022737"/>
    </source>
</evidence>
<dbReference type="Gene3D" id="1.25.40.10">
    <property type="entry name" value="Tetratricopeptide repeat domain"/>
    <property type="match status" value="3"/>
</dbReference>
<keyword evidence="5" id="KW-1185">Reference proteome</keyword>
<protein>
    <submittedName>
        <fullName evidence="4">Uncharacterized protein</fullName>
    </submittedName>
</protein>
<proteinExistence type="predicted"/>
<dbReference type="EMBL" id="RQTK01000919">
    <property type="protein sequence ID" value="RUS73603.1"/>
    <property type="molecule type" value="Genomic_DNA"/>
</dbReference>
<dbReference type="PANTHER" id="PTHR45641:SF19">
    <property type="entry name" value="NEPHROCYSTIN-3"/>
    <property type="match status" value="1"/>
</dbReference>
<evidence type="ECO:0000256" key="2">
    <source>
        <dbReference type="ARBA" id="ARBA00022803"/>
    </source>
</evidence>
<organism evidence="4 5">
    <name type="scientific">Elysia chlorotica</name>
    <name type="common">Eastern emerald elysia</name>
    <name type="synonym">Sea slug</name>
    <dbReference type="NCBI Taxonomy" id="188477"/>
    <lineage>
        <taxon>Eukaryota</taxon>
        <taxon>Metazoa</taxon>
        <taxon>Spiralia</taxon>
        <taxon>Lophotrochozoa</taxon>
        <taxon>Mollusca</taxon>
        <taxon>Gastropoda</taxon>
        <taxon>Heterobranchia</taxon>
        <taxon>Euthyneura</taxon>
        <taxon>Panpulmonata</taxon>
        <taxon>Sacoglossa</taxon>
        <taxon>Placobranchoidea</taxon>
        <taxon>Plakobranchidae</taxon>
        <taxon>Elysia</taxon>
    </lineage>
</organism>
<dbReference type="Pfam" id="PF13424">
    <property type="entry name" value="TPR_12"/>
    <property type="match status" value="2"/>
</dbReference>
<dbReference type="Proteomes" id="UP000271974">
    <property type="component" value="Unassembled WGS sequence"/>
</dbReference>
<dbReference type="AlphaFoldDB" id="A0A3S0ZRJ0"/>
<feature type="region of interest" description="Disordered" evidence="3">
    <location>
        <begin position="591"/>
        <end position="613"/>
    </location>
</feature>
<reference evidence="4 5" key="1">
    <citation type="submission" date="2019-01" db="EMBL/GenBank/DDBJ databases">
        <title>A draft genome assembly of the solar-powered sea slug Elysia chlorotica.</title>
        <authorList>
            <person name="Cai H."/>
            <person name="Li Q."/>
            <person name="Fang X."/>
            <person name="Li J."/>
            <person name="Curtis N.E."/>
            <person name="Altenburger A."/>
            <person name="Shibata T."/>
            <person name="Feng M."/>
            <person name="Maeda T."/>
            <person name="Schwartz J.A."/>
            <person name="Shigenobu S."/>
            <person name="Lundholm N."/>
            <person name="Nishiyama T."/>
            <person name="Yang H."/>
            <person name="Hasebe M."/>
            <person name="Li S."/>
            <person name="Pierce S.K."/>
            <person name="Wang J."/>
        </authorList>
    </citation>
    <scope>NUCLEOTIDE SEQUENCE [LARGE SCALE GENOMIC DNA]</scope>
    <source>
        <strain evidence="4">EC2010</strain>
        <tissue evidence="4">Whole organism of an adult</tissue>
    </source>
</reference>
<keyword evidence="1" id="KW-0677">Repeat</keyword>
<dbReference type="InterPro" id="IPR019734">
    <property type="entry name" value="TPR_rpt"/>
</dbReference>